<dbReference type="CDD" id="cd01109">
    <property type="entry name" value="HTH_YyaN"/>
    <property type="match status" value="1"/>
</dbReference>
<keyword evidence="4" id="KW-1185">Reference proteome</keyword>
<protein>
    <submittedName>
        <fullName evidence="3">MerR family transcriptional regulator</fullName>
    </submittedName>
</protein>
<dbReference type="RefSeq" id="WP_235118887.1">
    <property type="nucleotide sequence ID" value="NZ_CP090978.1"/>
</dbReference>
<organism evidence="3 4">
    <name type="scientific">Paenibacillus hexagrammi</name>
    <dbReference type="NCBI Taxonomy" id="2908839"/>
    <lineage>
        <taxon>Bacteria</taxon>
        <taxon>Bacillati</taxon>
        <taxon>Bacillota</taxon>
        <taxon>Bacilli</taxon>
        <taxon>Bacillales</taxon>
        <taxon>Paenibacillaceae</taxon>
        <taxon>Paenibacillus</taxon>
    </lineage>
</organism>
<dbReference type="InterPro" id="IPR047057">
    <property type="entry name" value="MerR_fam"/>
</dbReference>
<gene>
    <name evidence="3" type="ORF">L0M14_23230</name>
</gene>
<dbReference type="EMBL" id="CP090978">
    <property type="protein sequence ID" value="UJF32538.1"/>
    <property type="molecule type" value="Genomic_DNA"/>
</dbReference>
<dbReference type="Gene3D" id="1.10.1660.10">
    <property type="match status" value="1"/>
</dbReference>
<evidence type="ECO:0000256" key="1">
    <source>
        <dbReference type="ARBA" id="ARBA00023125"/>
    </source>
</evidence>
<dbReference type="Pfam" id="PF13411">
    <property type="entry name" value="MerR_1"/>
    <property type="match status" value="1"/>
</dbReference>
<dbReference type="InterPro" id="IPR000551">
    <property type="entry name" value="MerR-type_HTH_dom"/>
</dbReference>
<evidence type="ECO:0000313" key="4">
    <source>
        <dbReference type="Proteomes" id="UP001649230"/>
    </source>
</evidence>
<feature type="domain" description="HTH merR-type" evidence="2">
    <location>
        <begin position="2"/>
        <end position="71"/>
    </location>
</feature>
<keyword evidence="1" id="KW-0238">DNA-binding</keyword>
<evidence type="ECO:0000313" key="3">
    <source>
        <dbReference type="EMBL" id="UJF32538.1"/>
    </source>
</evidence>
<dbReference type="PANTHER" id="PTHR30204:SF83">
    <property type="entry name" value="TRANSCRIPTIONAL REGULATOR, MERR FAMILY"/>
    <property type="match status" value="1"/>
</dbReference>
<name>A0ABY3SEX3_9BACL</name>
<dbReference type="Proteomes" id="UP001649230">
    <property type="component" value="Chromosome"/>
</dbReference>
<dbReference type="PANTHER" id="PTHR30204">
    <property type="entry name" value="REDOX-CYCLING DRUG-SENSING TRANSCRIPTIONAL ACTIVATOR SOXR"/>
    <property type="match status" value="1"/>
</dbReference>
<sequence>MTFTIKETAIQTGLSEDTIRYYEKIGLLPRAERKQNKHRVYHAEDIETMRIVTCLKKTGMSLDSMKPILQLSQDGNLGEYSELTPLLQEHKKKIEQQISSLQQIVDFIDGQLKAGHTGGNKEECTLVEPVRKSPLVQRR</sequence>
<dbReference type="PROSITE" id="PS50937">
    <property type="entry name" value="HTH_MERR_2"/>
    <property type="match status" value="1"/>
</dbReference>
<reference evidence="3 4" key="1">
    <citation type="journal article" date="2024" name="Int. J. Syst. Evol. Microbiol.">
        <title>Paenibacillus hexagrammi sp. nov., a novel bacterium isolated from the gut content of Hexagrammos agrammus.</title>
        <authorList>
            <person name="Jung H.K."/>
            <person name="Kim D.G."/>
            <person name="Zin H."/>
            <person name="Park J."/>
            <person name="Jung H."/>
            <person name="Kim Y.O."/>
            <person name="Kong H.J."/>
            <person name="Kim J.W."/>
            <person name="Kim Y.S."/>
        </authorList>
    </citation>
    <scope>NUCLEOTIDE SEQUENCE [LARGE SCALE GENOMIC DNA]</scope>
    <source>
        <strain evidence="3 4">YPD9-1</strain>
    </source>
</reference>
<dbReference type="InterPro" id="IPR009061">
    <property type="entry name" value="DNA-bd_dom_put_sf"/>
</dbReference>
<dbReference type="SMART" id="SM00422">
    <property type="entry name" value="HTH_MERR"/>
    <property type="match status" value="1"/>
</dbReference>
<dbReference type="SUPFAM" id="SSF46955">
    <property type="entry name" value="Putative DNA-binding domain"/>
    <property type="match status" value="1"/>
</dbReference>
<proteinExistence type="predicted"/>
<dbReference type="PRINTS" id="PR00040">
    <property type="entry name" value="HTHMERR"/>
</dbReference>
<evidence type="ECO:0000259" key="2">
    <source>
        <dbReference type="PROSITE" id="PS50937"/>
    </source>
</evidence>
<accession>A0ABY3SEX3</accession>